<gene>
    <name evidence="2" type="ORF">HUN84_12720</name>
</gene>
<reference evidence="2 3" key="1">
    <citation type="submission" date="2020-06" db="EMBL/GenBank/DDBJ databases">
        <title>Staphylococcus borealis sp. nov. -A novel member of the Staphylococcaceae family isolated from skin and blood in humans.</title>
        <authorList>
            <person name="Pain M."/>
            <person name="Wolden R."/>
            <person name="Jaen-Luchoro D."/>
            <person name="Salva-Serra F."/>
            <person name="Iglesias B.P."/>
            <person name="Karlsson R."/>
            <person name="Klingenberg C."/>
            <person name="Cavanagh J.P."/>
        </authorList>
    </citation>
    <scope>NUCLEOTIDE SEQUENCE [LARGE SCALE GENOMIC DNA]</scope>
    <source>
        <strain evidence="2 3">58-22</strain>
    </source>
</reference>
<evidence type="ECO:0000313" key="3">
    <source>
        <dbReference type="Proteomes" id="UP000610527"/>
    </source>
</evidence>
<protein>
    <submittedName>
        <fullName evidence="2">DUF4355 domain-containing protein</fullName>
    </submittedName>
</protein>
<proteinExistence type="predicted"/>
<sequence length="204" mass="23447">MNEIKRLKLNLQHFAEDNSNNNQETDETNEVRQNSDDKKVFELTQNELDSQKHKAVNKALANQEKKFEQRLKEAVENARSEGESYAKLTQKEKEEKALSEREKAIAQREKAQALRELESDVITDLKEQKLPTSFAKALIKIEDNEEIKSTINEIKSDFDEAVQEQVKEATRQSTPSNQGSSFLRNQSRKEKGLGSIADEVRIIQ</sequence>
<dbReference type="RefSeq" id="WP_174841415.1">
    <property type="nucleotide sequence ID" value="NZ_JABVEG010000016.1"/>
</dbReference>
<keyword evidence="3" id="KW-1185">Reference proteome</keyword>
<feature type="region of interest" description="Disordered" evidence="1">
    <location>
        <begin position="1"/>
        <end position="37"/>
    </location>
</feature>
<evidence type="ECO:0000256" key="1">
    <source>
        <dbReference type="SAM" id="MobiDB-lite"/>
    </source>
</evidence>
<evidence type="ECO:0000313" key="2">
    <source>
        <dbReference type="EMBL" id="NUI83556.1"/>
    </source>
</evidence>
<accession>A0ABX2LPJ8</accession>
<feature type="region of interest" description="Disordered" evidence="1">
    <location>
        <begin position="77"/>
        <end position="96"/>
    </location>
</feature>
<dbReference type="InterPro" id="IPR025580">
    <property type="entry name" value="Gp46"/>
</dbReference>
<feature type="compositionally biased region" description="Polar residues" evidence="1">
    <location>
        <begin position="171"/>
        <end position="185"/>
    </location>
</feature>
<name>A0ABX2LPJ8_9STAP</name>
<dbReference type="EMBL" id="JABVEG010000016">
    <property type="protein sequence ID" value="NUI83556.1"/>
    <property type="molecule type" value="Genomic_DNA"/>
</dbReference>
<organism evidence="2 3">
    <name type="scientific">Staphylococcus borealis</name>
    <dbReference type="NCBI Taxonomy" id="2742203"/>
    <lineage>
        <taxon>Bacteria</taxon>
        <taxon>Bacillati</taxon>
        <taxon>Bacillota</taxon>
        <taxon>Bacilli</taxon>
        <taxon>Bacillales</taxon>
        <taxon>Staphylococcaceae</taxon>
        <taxon>Staphylococcus</taxon>
    </lineage>
</organism>
<dbReference type="Proteomes" id="UP000610527">
    <property type="component" value="Unassembled WGS sequence"/>
</dbReference>
<feature type="region of interest" description="Disordered" evidence="1">
    <location>
        <begin position="160"/>
        <end position="190"/>
    </location>
</feature>
<dbReference type="Pfam" id="PF14265">
    <property type="entry name" value="DUF4355"/>
    <property type="match status" value="1"/>
</dbReference>
<comment type="caution">
    <text evidence="2">The sequence shown here is derived from an EMBL/GenBank/DDBJ whole genome shotgun (WGS) entry which is preliminary data.</text>
</comment>